<evidence type="ECO:0000256" key="4">
    <source>
        <dbReference type="SAM" id="MobiDB-lite"/>
    </source>
</evidence>
<evidence type="ECO:0000256" key="3">
    <source>
        <dbReference type="SAM" id="Coils"/>
    </source>
</evidence>
<dbReference type="SMART" id="SM00147">
    <property type="entry name" value="RasGEF"/>
    <property type="match status" value="1"/>
</dbReference>
<dbReference type="InterPro" id="IPR008937">
    <property type="entry name" value="Ras-like_GEF"/>
</dbReference>
<feature type="compositionally biased region" description="Polar residues" evidence="4">
    <location>
        <begin position="794"/>
        <end position="811"/>
    </location>
</feature>
<dbReference type="AlphaFoldDB" id="A0AAN7DF42"/>
<protein>
    <submittedName>
        <fullName evidence="6">Astra associated protein 1 Asa1</fullName>
    </submittedName>
</protein>
<dbReference type="GeneID" id="89954317"/>
<comment type="caution">
    <text evidence="6">The sequence shown here is derived from an EMBL/GenBank/DDBJ whole genome shotgun (WGS) entry which is preliminary data.</text>
</comment>
<feature type="compositionally biased region" description="Pro residues" evidence="4">
    <location>
        <begin position="92"/>
        <end position="101"/>
    </location>
</feature>
<feature type="compositionally biased region" description="Polar residues" evidence="4">
    <location>
        <begin position="732"/>
        <end position="741"/>
    </location>
</feature>
<dbReference type="SUPFAM" id="SSF48366">
    <property type="entry name" value="Ras GEF"/>
    <property type="match status" value="1"/>
</dbReference>
<feature type="compositionally biased region" description="Acidic residues" evidence="4">
    <location>
        <begin position="178"/>
        <end position="192"/>
    </location>
</feature>
<accession>A0AAN7DF42</accession>
<dbReference type="PANTHER" id="PTHR23113">
    <property type="entry name" value="GUANINE NUCLEOTIDE EXCHANGE FACTOR"/>
    <property type="match status" value="1"/>
</dbReference>
<feature type="compositionally biased region" description="Polar residues" evidence="4">
    <location>
        <begin position="260"/>
        <end position="283"/>
    </location>
</feature>
<dbReference type="EMBL" id="JASEJX010000014">
    <property type="protein sequence ID" value="KAK4515679.1"/>
    <property type="molecule type" value="Genomic_DNA"/>
</dbReference>
<proteinExistence type="predicted"/>
<feature type="region of interest" description="Disordered" evidence="4">
    <location>
        <begin position="178"/>
        <end position="238"/>
    </location>
</feature>
<reference evidence="6 7" key="1">
    <citation type="submission" date="2022-11" db="EMBL/GenBank/DDBJ databases">
        <title>Mucor velutinosus strain NIH1002 WGS.</title>
        <authorList>
            <person name="Subramanian P."/>
            <person name="Mullikin J.C."/>
            <person name="Segre J.A."/>
            <person name="Zelazny A.M."/>
        </authorList>
    </citation>
    <scope>NUCLEOTIDE SEQUENCE [LARGE SCALE GENOMIC DNA]</scope>
    <source>
        <strain evidence="6 7">NIH1002</strain>
    </source>
</reference>
<feature type="compositionally biased region" description="Low complexity" evidence="4">
    <location>
        <begin position="651"/>
        <end position="681"/>
    </location>
</feature>
<feature type="domain" description="Ras-GEF" evidence="5">
    <location>
        <begin position="357"/>
        <end position="609"/>
    </location>
</feature>
<dbReference type="RefSeq" id="XP_064682345.1">
    <property type="nucleotide sequence ID" value="XM_064829843.1"/>
</dbReference>
<dbReference type="GO" id="GO:0005085">
    <property type="term" value="F:guanyl-nucleotide exchange factor activity"/>
    <property type="evidence" value="ECO:0007669"/>
    <property type="project" value="UniProtKB-KW"/>
</dbReference>
<feature type="compositionally biased region" description="Polar residues" evidence="4">
    <location>
        <begin position="211"/>
        <end position="220"/>
    </location>
</feature>
<feature type="compositionally biased region" description="Polar residues" evidence="4">
    <location>
        <begin position="638"/>
        <end position="650"/>
    </location>
</feature>
<evidence type="ECO:0000256" key="1">
    <source>
        <dbReference type="ARBA" id="ARBA00022658"/>
    </source>
</evidence>
<dbReference type="PANTHER" id="PTHR23113:SF368">
    <property type="entry name" value="CELL DIVISION CONTROL PROTEIN 25"/>
    <property type="match status" value="1"/>
</dbReference>
<dbReference type="InterPro" id="IPR036964">
    <property type="entry name" value="RASGEF_cat_dom_sf"/>
</dbReference>
<dbReference type="Gene3D" id="1.10.840.10">
    <property type="entry name" value="Ras guanine-nucleotide exchange factors catalytic domain"/>
    <property type="match status" value="1"/>
</dbReference>
<feature type="compositionally biased region" description="Acidic residues" evidence="4">
    <location>
        <begin position="748"/>
        <end position="768"/>
    </location>
</feature>
<dbReference type="Pfam" id="PF00617">
    <property type="entry name" value="RasGEF"/>
    <property type="match status" value="1"/>
</dbReference>
<feature type="coiled-coil region" evidence="3">
    <location>
        <begin position="296"/>
        <end position="323"/>
    </location>
</feature>
<feature type="region of interest" description="Disordered" evidence="4">
    <location>
        <begin position="694"/>
        <end position="823"/>
    </location>
</feature>
<evidence type="ECO:0000313" key="6">
    <source>
        <dbReference type="EMBL" id="KAK4515679.1"/>
    </source>
</evidence>
<feature type="region of interest" description="Disordered" evidence="4">
    <location>
        <begin position="631"/>
        <end position="681"/>
    </location>
</feature>
<organism evidence="6 7">
    <name type="scientific">Mucor velutinosus</name>
    <dbReference type="NCBI Taxonomy" id="708070"/>
    <lineage>
        <taxon>Eukaryota</taxon>
        <taxon>Fungi</taxon>
        <taxon>Fungi incertae sedis</taxon>
        <taxon>Mucoromycota</taxon>
        <taxon>Mucoromycotina</taxon>
        <taxon>Mucoromycetes</taxon>
        <taxon>Mucorales</taxon>
        <taxon>Mucorineae</taxon>
        <taxon>Mucoraceae</taxon>
        <taxon>Mucor</taxon>
    </lineage>
</organism>
<dbReference type="PROSITE" id="PS50009">
    <property type="entry name" value="RASGEF_CAT"/>
    <property type="match status" value="1"/>
</dbReference>
<dbReference type="Proteomes" id="UP001304243">
    <property type="component" value="Unassembled WGS sequence"/>
</dbReference>
<feature type="region of interest" description="Disordered" evidence="4">
    <location>
        <begin position="81"/>
        <end position="121"/>
    </location>
</feature>
<evidence type="ECO:0000256" key="2">
    <source>
        <dbReference type="PROSITE-ProRule" id="PRU00168"/>
    </source>
</evidence>
<dbReference type="InterPro" id="IPR023578">
    <property type="entry name" value="Ras_GEF_dom_sf"/>
</dbReference>
<sequence length="823" mass="92823">MKNKAKNKKTLIPISIATKQDAYAAFLSVVELSTQQLYGVKFVHQTIVSKPQEYDKSIALLRSSLDQLENIVVHKLPGASMATQQQHLKAKSPPPPVPPKPTKIHQKPMIPPKPKEIMPKTEANRTPPAILPMQKRGRGNSVSFAEDSKLLQMTIIENDDEEDKMMDTESNQLLATTVEDEDDDDEEEEMVDFETTKAVSPPPPPPAKRPATSSFSNANNMKPHMRKRSQSWVVQSDDTSQRDSIDVLLETVVDPRNLVPAQTNTGDSISLPTLTATTSQPNYVPNIPAPPLLATHRRLQQRLNELEAELESTSTETDGLLLRSERSHKVYCARQTLEKVRTLYMSAMTIPSILQFPPQLIAYQLTLIESSIFRGIPPEALLSHSARTPHKKIVASTDFFNFITRSIEHSILLPQEASRRAEIIHRWIKIATKLLALNNYQTLKAVISALGTPPIQRLRRTWECIPKKRMGRLELLNTLMSECDNYRKYREHMGLERKRLWSKPVVPFLGVFIHDVTYLHAAAKGNQQDNRVQDVLSCIQLFQKAPVYPQQPPPSFVHAQKKHLFRPMLSDALHFGSSSKKNSNRTTTAALMGEDQRQETEVELEQQLIIQYLLMRPWVSEKVIDALSNLREPPKPRSISSPTSSRYNSDSNVNLSITTSLTNNSTTPTTTSPLTATNNNGSILSNASSFIRFNSSSSSSTHQQQPNEDTTDEESKKSIVGGFWPFRKSTDMSRSSVSTEDPPSWHDEFDDDEDEDDEDDEEEDEQENEQVLQQQHQQQAAKNGMLSMKKRPSTMINPSNRGHNRSISLPSKSILVSDLYRPS</sequence>
<keyword evidence="3" id="KW-0175">Coiled coil</keyword>
<evidence type="ECO:0000313" key="7">
    <source>
        <dbReference type="Proteomes" id="UP001304243"/>
    </source>
</evidence>
<gene>
    <name evidence="6" type="primary">asa1</name>
    <name evidence="6" type="ORF">ATC70_010631</name>
</gene>
<keyword evidence="7" id="KW-1185">Reference proteome</keyword>
<feature type="region of interest" description="Disordered" evidence="4">
    <location>
        <begin position="259"/>
        <end position="285"/>
    </location>
</feature>
<dbReference type="InterPro" id="IPR001895">
    <property type="entry name" value="RASGEF_cat_dom"/>
</dbReference>
<keyword evidence="1 2" id="KW-0344">Guanine-nucleotide releasing factor</keyword>
<feature type="compositionally biased region" description="Low complexity" evidence="4">
    <location>
        <begin position="769"/>
        <end position="779"/>
    </location>
</feature>
<name>A0AAN7DF42_9FUNG</name>
<dbReference type="GO" id="GO:0005886">
    <property type="term" value="C:plasma membrane"/>
    <property type="evidence" value="ECO:0007669"/>
    <property type="project" value="TreeGrafter"/>
</dbReference>
<dbReference type="GO" id="GO:0007265">
    <property type="term" value="P:Ras protein signal transduction"/>
    <property type="evidence" value="ECO:0007669"/>
    <property type="project" value="TreeGrafter"/>
</dbReference>
<evidence type="ECO:0000259" key="5">
    <source>
        <dbReference type="PROSITE" id="PS50009"/>
    </source>
</evidence>